<reference evidence="1" key="1">
    <citation type="submission" date="2017-07" db="EMBL/GenBank/DDBJ databases">
        <authorList>
            <person name="Mikheyev A."/>
            <person name="Grau M."/>
        </authorList>
    </citation>
    <scope>NUCLEOTIDE SEQUENCE</scope>
    <source>
        <tissue evidence="1">Venom_gland</tissue>
    </source>
</reference>
<reference evidence="1" key="2">
    <citation type="submission" date="2017-12" db="EMBL/GenBank/DDBJ databases">
        <title>Coralsnake Venomics: Analyses of Venom Gland Transcriptomes and Proteomes of Six Brazilian Taxa.</title>
        <authorList>
            <person name="Aird S.D."/>
            <person name="Jorge da Silva N."/>
            <person name="Qiu L."/>
            <person name="Villar-Briones A."/>
            <person name="Aparecida-Saddi V."/>
            <person name="Campos-Telles M.P."/>
            <person name="Grau M."/>
            <person name="Mikheyev A.S."/>
        </authorList>
    </citation>
    <scope>NUCLEOTIDE SEQUENCE</scope>
    <source>
        <tissue evidence="1">Venom_gland</tissue>
    </source>
</reference>
<protein>
    <submittedName>
        <fullName evidence="1">Uncharacterized protein</fullName>
    </submittedName>
</protein>
<organism evidence="1">
    <name type="scientific">Micrurus carvalhoi</name>
    <dbReference type="NCBI Taxonomy" id="3147026"/>
    <lineage>
        <taxon>Eukaryota</taxon>
        <taxon>Metazoa</taxon>
        <taxon>Chordata</taxon>
        <taxon>Craniata</taxon>
        <taxon>Vertebrata</taxon>
        <taxon>Euteleostomi</taxon>
        <taxon>Lepidosauria</taxon>
        <taxon>Squamata</taxon>
        <taxon>Bifurcata</taxon>
        <taxon>Unidentata</taxon>
        <taxon>Episquamata</taxon>
        <taxon>Toxicofera</taxon>
        <taxon>Serpentes</taxon>
        <taxon>Colubroidea</taxon>
        <taxon>Elapidae</taxon>
        <taxon>Elapinae</taxon>
        <taxon>Micrurus</taxon>
    </lineage>
</organism>
<dbReference type="AlphaFoldDB" id="A0A2H6N8K9"/>
<evidence type="ECO:0000313" key="1">
    <source>
        <dbReference type="EMBL" id="LAA26986.1"/>
    </source>
</evidence>
<accession>A0A2H6N8K9</accession>
<dbReference type="EMBL" id="IACI01068373">
    <property type="protein sequence ID" value="LAA26986.1"/>
    <property type="molecule type" value="Transcribed_RNA"/>
</dbReference>
<name>A0A2H6N8K9_9SAUR</name>
<proteinExistence type="predicted"/>
<sequence length="101" mass="11756">MSVKCYTWCIDYLSNFVLSNIWSNNHAIINEECINYFSDKNLRMHISSFSNSFIENYIKQIHKERKPPTLSPTSIMKINNLSIFLKGKPMNSSSYSSLHSL</sequence>